<proteinExistence type="predicted"/>
<dbReference type="GO" id="GO:0070679">
    <property type="term" value="F:inositol 1,4,5 trisphosphate binding"/>
    <property type="evidence" value="ECO:0007669"/>
    <property type="project" value="TreeGrafter"/>
</dbReference>
<sequence length="95" mass="11204">PLLYTPDNPQLENSTSLVETVGMYLFGIYHVVIIIVLINMLIAMMSHSFEDIQKRRETVCKNLELKPDETSYSDIMHRLVKRYLFKLERAKDEKE</sequence>
<feature type="non-terminal residue" evidence="10">
    <location>
        <position position="95"/>
    </location>
</feature>
<evidence type="ECO:0000259" key="9">
    <source>
        <dbReference type="Pfam" id="PF00520"/>
    </source>
</evidence>
<dbReference type="GO" id="GO:0034703">
    <property type="term" value="C:cation channel complex"/>
    <property type="evidence" value="ECO:0007669"/>
    <property type="project" value="TreeGrafter"/>
</dbReference>
<dbReference type="PANTHER" id="PTHR10117:SF54">
    <property type="entry name" value="TRANSIENT RECEPTOR POTENTIAL-GAMMA PROTEIN"/>
    <property type="match status" value="1"/>
</dbReference>
<keyword evidence="7" id="KW-0407">Ion channel</keyword>
<evidence type="ECO:0000256" key="7">
    <source>
        <dbReference type="ARBA" id="ARBA00023303"/>
    </source>
</evidence>
<organism evidence="10 11">
    <name type="scientific">Lymnaea stagnalis</name>
    <name type="common">Great pond snail</name>
    <name type="synonym">Helix stagnalis</name>
    <dbReference type="NCBI Taxonomy" id="6523"/>
    <lineage>
        <taxon>Eukaryota</taxon>
        <taxon>Metazoa</taxon>
        <taxon>Spiralia</taxon>
        <taxon>Lophotrochozoa</taxon>
        <taxon>Mollusca</taxon>
        <taxon>Gastropoda</taxon>
        <taxon>Heterobranchia</taxon>
        <taxon>Euthyneura</taxon>
        <taxon>Panpulmonata</taxon>
        <taxon>Hygrophila</taxon>
        <taxon>Lymnaeoidea</taxon>
        <taxon>Lymnaeidae</taxon>
        <taxon>Lymnaea</taxon>
    </lineage>
</organism>
<reference evidence="10 11" key="1">
    <citation type="submission" date="2024-04" db="EMBL/GenBank/DDBJ databases">
        <authorList>
            <consortium name="Genoscope - CEA"/>
            <person name="William W."/>
        </authorList>
    </citation>
    <scope>NUCLEOTIDE SEQUENCE [LARGE SCALE GENOMIC DNA]</scope>
</reference>
<dbReference type="PANTHER" id="PTHR10117">
    <property type="entry name" value="TRANSIENT RECEPTOR POTENTIAL CHANNEL"/>
    <property type="match status" value="1"/>
</dbReference>
<protein>
    <recommendedName>
        <fullName evidence="9">Ion transport domain-containing protein</fullName>
    </recommendedName>
</protein>
<feature type="domain" description="Ion transport" evidence="9">
    <location>
        <begin position="18"/>
        <end position="56"/>
    </location>
</feature>
<comment type="caution">
    <text evidence="10">The sequence shown here is derived from an EMBL/GenBank/DDBJ whole genome shotgun (WGS) entry which is preliminary data.</text>
</comment>
<comment type="subcellular location">
    <subcellularLocation>
        <location evidence="1">Membrane</location>
        <topology evidence="1">Multi-pass membrane protein</topology>
    </subcellularLocation>
</comment>
<evidence type="ECO:0000256" key="6">
    <source>
        <dbReference type="ARBA" id="ARBA00023136"/>
    </source>
</evidence>
<dbReference type="GO" id="GO:0015279">
    <property type="term" value="F:store-operated calcium channel activity"/>
    <property type="evidence" value="ECO:0007669"/>
    <property type="project" value="TreeGrafter"/>
</dbReference>
<evidence type="ECO:0000256" key="3">
    <source>
        <dbReference type="ARBA" id="ARBA00022692"/>
    </source>
</evidence>
<keyword evidence="4 8" id="KW-1133">Transmembrane helix</keyword>
<gene>
    <name evidence="10" type="ORF">GSLYS_00016678001</name>
</gene>
<name>A0AAV2I8L5_LYMST</name>
<evidence type="ECO:0000256" key="5">
    <source>
        <dbReference type="ARBA" id="ARBA00023065"/>
    </source>
</evidence>
<accession>A0AAV2I8L5</accession>
<evidence type="ECO:0000256" key="4">
    <source>
        <dbReference type="ARBA" id="ARBA00022989"/>
    </source>
</evidence>
<dbReference type="GO" id="GO:0005886">
    <property type="term" value="C:plasma membrane"/>
    <property type="evidence" value="ECO:0007669"/>
    <property type="project" value="TreeGrafter"/>
</dbReference>
<keyword evidence="11" id="KW-1185">Reference proteome</keyword>
<keyword evidence="6 8" id="KW-0472">Membrane</keyword>
<dbReference type="InterPro" id="IPR005821">
    <property type="entry name" value="Ion_trans_dom"/>
</dbReference>
<feature type="non-terminal residue" evidence="10">
    <location>
        <position position="1"/>
    </location>
</feature>
<dbReference type="InterPro" id="IPR002153">
    <property type="entry name" value="TRPC_channel"/>
</dbReference>
<evidence type="ECO:0000256" key="1">
    <source>
        <dbReference type="ARBA" id="ARBA00004141"/>
    </source>
</evidence>
<dbReference type="AlphaFoldDB" id="A0AAV2I8L5"/>
<evidence type="ECO:0000313" key="11">
    <source>
        <dbReference type="Proteomes" id="UP001497497"/>
    </source>
</evidence>
<keyword evidence="5" id="KW-0406">Ion transport</keyword>
<dbReference type="Pfam" id="PF00520">
    <property type="entry name" value="Ion_trans"/>
    <property type="match status" value="1"/>
</dbReference>
<feature type="transmembrane region" description="Helical" evidence="8">
    <location>
        <begin position="23"/>
        <end position="46"/>
    </location>
</feature>
<evidence type="ECO:0000256" key="8">
    <source>
        <dbReference type="SAM" id="Phobius"/>
    </source>
</evidence>
<dbReference type="Proteomes" id="UP001497497">
    <property type="component" value="Unassembled WGS sequence"/>
</dbReference>
<evidence type="ECO:0000313" key="10">
    <source>
        <dbReference type="EMBL" id="CAL1543144.1"/>
    </source>
</evidence>
<evidence type="ECO:0000256" key="2">
    <source>
        <dbReference type="ARBA" id="ARBA00022448"/>
    </source>
</evidence>
<keyword evidence="2" id="KW-0813">Transport</keyword>
<dbReference type="GO" id="GO:0051480">
    <property type="term" value="P:regulation of cytosolic calcium ion concentration"/>
    <property type="evidence" value="ECO:0007669"/>
    <property type="project" value="TreeGrafter"/>
</dbReference>
<dbReference type="EMBL" id="CAXITT010000528">
    <property type="protein sequence ID" value="CAL1543144.1"/>
    <property type="molecule type" value="Genomic_DNA"/>
</dbReference>
<keyword evidence="3 8" id="KW-0812">Transmembrane</keyword>